<protein>
    <submittedName>
        <fullName evidence="2">Uncharacterized protein</fullName>
    </submittedName>
</protein>
<name>A0A6C0D758_9ZZZZ</name>
<evidence type="ECO:0000256" key="1">
    <source>
        <dbReference type="SAM" id="MobiDB-lite"/>
    </source>
</evidence>
<evidence type="ECO:0000313" key="2">
    <source>
        <dbReference type="EMBL" id="QHT12876.1"/>
    </source>
</evidence>
<dbReference type="EMBL" id="MN739552">
    <property type="protein sequence ID" value="QHT12876.1"/>
    <property type="molecule type" value="Genomic_DNA"/>
</dbReference>
<dbReference type="AlphaFoldDB" id="A0A6C0D758"/>
<feature type="compositionally biased region" description="Basic residues" evidence="1">
    <location>
        <begin position="12"/>
        <end position="28"/>
    </location>
</feature>
<reference evidence="2" key="1">
    <citation type="journal article" date="2020" name="Nature">
        <title>Giant virus diversity and host interactions through global metagenomics.</title>
        <authorList>
            <person name="Schulz F."/>
            <person name="Roux S."/>
            <person name="Paez-Espino D."/>
            <person name="Jungbluth S."/>
            <person name="Walsh D.A."/>
            <person name="Denef V.J."/>
            <person name="McMahon K.D."/>
            <person name="Konstantinidis K.T."/>
            <person name="Eloe-Fadrosh E.A."/>
            <person name="Kyrpides N.C."/>
            <person name="Woyke T."/>
        </authorList>
    </citation>
    <scope>NUCLEOTIDE SEQUENCE</scope>
    <source>
        <strain evidence="2">GVMAG-M-3300023174-130</strain>
    </source>
</reference>
<organism evidence="2">
    <name type="scientific">viral metagenome</name>
    <dbReference type="NCBI Taxonomy" id="1070528"/>
    <lineage>
        <taxon>unclassified sequences</taxon>
        <taxon>metagenomes</taxon>
        <taxon>organismal metagenomes</taxon>
    </lineage>
</organism>
<proteinExistence type="predicted"/>
<sequence length="73" mass="8263">MTALTNSTTTGGRRRRRTLGGRRHRKRGGQFGQALNTALVPLALWGMQNKYSKKRGLSGMLPKLGGRRTRRRR</sequence>
<accession>A0A6C0D758</accession>
<feature type="region of interest" description="Disordered" evidence="1">
    <location>
        <begin position="1"/>
        <end position="32"/>
    </location>
</feature>